<dbReference type="EMBL" id="AZCT01000025">
    <property type="protein sequence ID" value="KRK10101.1"/>
    <property type="molecule type" value="Genomic_DNA"/>
</dbReference>
<gene>
    <name evidence="4" type="ORF">FD51_GL001920</name>
</gene>
<evidence type="ECO:0000313" key="4">
    <source>
        <dbReference type="EMBL" id="KRK10101.1"/>
    </source>
</evidence>
<dbReference type="Proteomes" id="UP000051984">
    <property type="component" value="Unassembled WGS sequence"/>
</dbReference>
<evidence type="ECO:0000259" key="3">
    <source>
        <dbReference type="Pfam" id="PF00534"/>
    </source>
</evidence>
<dbReference type="InterPro" id="IPR001296">
    <property type="entry name" value="Glyco_trans_1"/>
</dbReference>
<dbReference type="GO" id="GO:0016757">
    <property type="term" value="F:glycosyltransferase activity"/>
    <property type="evidence" value="ECO:0007669"/>
    <property type="project" value="UniProtKB-KW"/>
</dbReference>
<dbReference type="RefSeq" id="WP_010489068.1">
    <property type="nucleotide sequence ID" value="NZ_AZCT01000025.1"/>
</dbReference>
<evidence type="ECO:0000313" key="5">
    <source>
        <dbReference type="Proteomes" id="UP000051984"/>
    </source>
</evidence>
<protein>
    <submittedName>
        <fullName evidence="4">Glycosyltransferase</fullName>
    </submittedName>
</protein>
<dbReference type="PANTHER" id="PTHR12526">
    <property type="entry name" value="GLYCOSYLTRANSFERASE"/>
    <property type="match status" value="1"/>
</dbReference>
<keyword evidence="2 4" id="KW-0808">Transferase</keyword>
<dbReference type="Gene3D" id="3.40.50.2000">
    <property type="entry name" value="Glycogen Phosphorylase B"/>
    <property type="match status" value="3"/>
</dbReference>
<dbReference type="AlphaFoldDB" id="A0A0R1ELF8"/>
<keyword evidence="1" id="KW-0328">Glycosyltransferase</keyword>
<name>A0A0R1ELF8_LACZE</name>
<dbReference type="SUPFAM" id="SSF53756">
    <property type="entry name" value="UDP-Glycosyltransferase/glycogen phosphorylase"/>
    <property type="match status" value="1"/>
</dbReference>
<feature type="domain" description="Glycosyl transferase family 1" evidence="3">
    <location>
        <begin position="325"/>
        <end position="485"/>
    </location>
</feature>
<reference evidence="4 5" key="1">
    <citation type="journal article" date="2015" name="Genome Announc.">
        <title>Expanding the biotechnology potential of lactobacilli through comparative genomics of 213 strains and associated genera.</title>
        <authorList>
            <person name="Sun Z."/>
            <person name="Harris H.M."/>
            <person name="McCann A."/>
            <person name="Guo C."/>
            <person name="Argimon S."/>
            <person name="Zhang W."/>
            <person name="Yang X."/>
            <person name="Jeffery I.B."/>
            <person name="Cooney J.C."/>
            <person name="Kagawa T.F."/>
            <person name="Liu W."/>
            <person name="Song Y."/>
            <person name="Salvetti E."/>
            <person name="Wrobel A."/>
            <person name="Rasinkangas P."/>
            <person name="Parkhill J."/>
            <person name="Rea M.C."/>
            <person name="O'Sullivan O."/>
            <person name="Ritari J."/>
            <person name="Douillard F.P."/>
            <person name="Paul Ross R."/>
            <person name="Yang R."/>
            <person name="Briner A.E."/>
            <person name="Felis G.E."/>
            <person name="de Vos W.M."/>
            <person name="Barrangou R."/>
            <person name="Klaenhammer T.R."/>
            <person name="Caufield P.W."/>
            <person name="Cui Y."/>
            <person name="Zhang H."/>
            <person name="O'Toole P.W."/>
        </authorList>
    </citation>
    <scope>NUCLEOTIDE SEQUENCE [LARGE SCALE GENOMIC DNA]</scope>
    <source>
        <strain evidence="4 5">DSM 20178</strain>
    </source>
</reference>
<comment type="caution">
    <text evidence="4">The sequence shown here is derived from an EMBL/GenBank/DDBJ whole genome shotgun (WGS) entry which is preliminary data.</text>
</comment>
<accession>A0A0R1ELF8</accession>
<evidence type="ECO:0000256" key="1">
    <source>
        <dbReference type="ARBA" id="ARBA00022676"/>
    </source>
</evidence>
<evidence type="ECO:0000256" key="2">
    <source>
        <dbReference type="ARBA" id="ARBA00022679"/>
    </source>
</evidence>
<dbReference type="PATRIC" id="fig|1423816.3.peg.1994"/>
<dbReference type="PANTHER" id="PTHR12526:SF629">
    <property type="entry name" value="TEICHURONIC ACID BIOSYNTHESIS GLYCOSYLTRANSFERASE TUAH-RELATED"/>
    <property type="match status" value="1"/>
</dbReference>
<organism evidence="4 5">
    <name type="scientific">Lacticaseibacillus zeae DSM 20178 = KCTC 3804</name>
    <dbReference type="NCBI Taxonomy" id="1423816"/>
    <lineage>
        <taxon>Bacteria</taxon>
        <taxon>Bacillati</taxon>
        <taxon>Bacillota</taxon>
        <taxon>Bacilli</taxon>
        <taxon>Lactobacillales</taxon>
        <taxon>Lactobacillaceae</taxon>
        <taxon>Lacticaseibacillus</taxon>
    </lineage>
</organism>
<dbReference type="Pfam" id="PF00534">
    <property type="entry name" value="Glycos_transf_1"/>
    <property type="match status" value="1"/>
</dbReference>
<proteinExistence type="predicted"/>
<dbReference type="eggNOG" id="COG0438">
    <property type="taxonomic scope" value="Bacteria"/>
</dbReference>
<sequence>MIYLMTDVIRYEFSGIDYAIRQRYRLFKEMGVPVKIISTIYNRFSDLNRFRAGIEAEDCVNMNDFFQQAVIYHGPRRTLTDLDFGNLVTPVRQARQVHYYKGRYRVVTVTLAKPDSGYPFAPDQIDKIDFYGHRDQLLQTDYYDVRGFLSMRHIFDEDGYLTTEQMMRPDGTVGYENTYQKDDNGHNVLQQTTLQTDDGLSIFTTRQELITDFLSRLQAIGQPAYFFADWPEMGDAPLFALPTHPKIIAVRHSAHTQDPNDPMKSSYVDRVQKEIDHPESVLGFVTATQSQATDLHQRSGVKTWAIPPAYNESALLEKTSVPLNRRKKHTIISVARIHPEKQLDQLIDALQLIQQQVPDVQLEIYGYINDQSYYQKLQKQLVETHLQDHARFMGYVPDLSKPFDQGTVLALTGYYEGFNLALMQSLAHGMPAVAYDVHYGINEQIKDGQNGFLVPLNDRRTLAKRLTQVLTDADLWQAQSVAAKKLAQTYSKAHVVAKWRAFLNDLQVPVDGKIQNK</sequence>